<keyword evidence="1 6" id="KW-0963">Cytoplasm</keyword>
<evidence type="ECO:0000256" key="3">
    <source>
        <dbReference type="ARBA" id="ARBA00022603"/>
    </source>
</evidence>
<sequence length="321" mass="33306">MSGVEIGVGNRDVAGRGARRDAGRDPKVGTGLGDVFAALDLEPLPRGVVMAATPLGNIGDASARLVHALATADVIAAEDTRRMKALASALGVEVTAKVVSNFDHNEQARVEGLLDAARRGTVLVVTDAGMPVVSDPGHVVVVAALEQGVPVTCLPGPSAVTTALALSGLGVGHFIFDGFAPRKPGQKKAWLESLRQESRAVVFFESPHRIADTLAVAAELLGPTRRGAVCRELTKTYEEIKRGSLQELAEWAEEGNARGEISVVLDGAAAVDGAMSAADLIPRVNELVEGGMKLKPACKEAAKGTTVSVRELYDAVVAARA</sequence>
<comment type="function">
    <text evidence="6">Catalyzes the 2'-O-methylation of the ribose of cytidine 1402 (C1402) in 16S rRNA.</text>
</comment>
<evidence type="ECO:0000313" key="8">
    <source>
        <dbReference type="EMBL" id="QNE89215.1"/>
    </source>
</evidence>
<dbReference type="EC" id="2.1.1.198" evidence="6"/>
<dbReference type="PANTHER" id="PTHR46111">
    <property type="entry name" value="RIBOSOMAL RNA SMALL SUBUNIT METHYLTRANSFERASE I"/>
    <property type="match status" value="1"/>
</dbReference>
<protein>
    <recommendedName>
        <fullName evidence="6">Ribosomal RNA small subunit methyltransferase I</fullName>
        <ecNumber evidence="6">2.1.1.198</ecNumber>
    </recommendedName>
    <alternativeName>
        <fullName evidence="6">16S rRNA 2'-O-ribose C1402 methyltransferase</fullName>
    </alternativeName>
    <alternativeName>
        <fullName evidence="6">rRNA (cytidine-2'-O-)-methyltransferase RsmI</fullName>
    </alternativeName>
</protein>
<evidence type="ECO:0000256" key="4">
    <source>
        <dbReference type="ARBA" id="ARBA00022679"/>
    </source>
</evidence>
<evidence type="ECO:0000256" key="2">
    <source>
        <dbReference type="ARBA" id="ARBA00022552"/>
    </source>
</evidence>
<dbReference type="EMBL" id="CP059404">
    <property type="protein sequence ID" value="QNE89215.1"/>
    <property type="molecule type" value="Genomic_DNA"/>
</dbReference>
<dbReference type="InterPro" id="IPR000878">
    <property type="entry name" value="4pyrrol_Mease"/>
</dbReference>
<feature type="domain" description="Tetrapyrrole methylase" evidence="7">
    <location>
        <begin position="48"/>
        <end position="249"/>
    </location>
</feature>
<dbReference type="SUPFAM" id="SSF53790">
    <property type="entry name" value="Tetrapyrrole methylase"/>
    <property type="match status" value="1"/>
</dbReference>
<keyword evidence="9" id="KW-1185">Reference proteome</keyword>
<dbReference type="InterPro" id="IPR035996">
    <property type="entry name" value="4pyrrol_Methylase_sf"/>
</dbReference>
<keyword evidence="2 6" id="KW-0698">rRNA processing</keyword>
<evidence type="ECO:0000313" key="9">
    <source>
        <dbReference type="Proteomes" id="UP000515743"/>
    </source>
</evidence>
<dbReference type="InterPro" id="IPR014777">
    <property type="entry name" value="4pyrrole_Mease_sub1"/>
</dbReference>
<evidence type="ECO:0000256" key="6">
    <source>
        <dbReference type="HAMAP-Rule" id="MF_01877"/>
    </source>
</evidence>
<comment type="similarity">
    <text evidence="6">Belongs to the methyltransferase superfamily. RsmI family.</text>
</comment>
<comment type="catalytic activity">
    <reaction evidence="6">
        <text>cytidine(1402) in 16S rRNA + S-adenosyl-L-methionine = 2'-O-methylcytidine(1402) in 16S rRNA + S-adenosyl-L-homocysteine + H(+)</text>
        <dbReference type="Rhea" id="RHEA:42924"/>
        <dbReference type="Rhea" id="RHEA-COMP:10285"/>
        <dbReference type="Rhea" id="RHEA-COMP:10286"/>
        <dbReference type="ChEBI" id="CHEBI:15378"/>
        <dbReference type="ChEBI" id="CHEBI:57856"/>
        <dbReference type="ChEBI" id="CHEBI:59789"/>
        <dbReference type="ChEBI" id="CHEBI:74495"/>
        <dbReference type="ChEBI" id="CHEBI:82748"/>
        <dbReference type="EC" id="2.1.1.198"/>
    </reaction>
</comment>
<dbReference type="FunFam" id="3.30.950.10:FF:000002">
    <property type="entry name" value="Ribosomal RNA small subunit methyltransferase I"/>
    <property type="match status" value="1"/>
</dbReference>
<proteinExistence type="inferred from homology"/>
<keyword evidence="5 6" id="KW-0949">S-adenosyl-L-methionine</keyword>
<dbReference type="Proteomes" id="UP000515743">
    <property type="component" value="Chromosome"/>
</dbReference>
<dbReference type="InterPro" id="IPR014776">
    <property type="entry name" value="4pyrrole_Mease_sub2"/>
</dbReference>
<evidence type="ECO:0000256" key="5">
    <source>
        <dbReference type="ARBA" id="ARBA00022691"/>
    </source>
</evidence>
<keyword evidence="3 6" id="KW-0489">Methyltransferase</keyword>
<dbReference type="Gene3D" id="3.30.950.10">
    <property type="entry name" value="Methyltransferase, Cobalt-precorrin-4 Transmethylase, Domain 2"/>
    <property type="match status" value="1"/>
</dbReference>
<dbReference type="AlphaFoldDB" id="A0A7G7CNP9"/>
<dbReference type="HAMAP" id="MF_01877">
    <property type="entry name" value="16SrRNA_methyltr_I"/>
    <property type="match status" value="1"/>
</dbReference>
<dbReference type="KEGG" id="cik:H0194_09175"/>
<dbReference type="Pfam" id="PF00590">
    <property type="entry name" value="TP_methylase"/>
    <property type="match status" value="1"/>
</dbReference>
<dbReference type="NCBIfam" id="TIGR00096">
    <property type="entry name" value="16S rRNA (cytidine(1402)-2'-O)-methyltransferase"/>
    <property type="match status" value="1"/>
</dbReference>
<dbReference type="GO" id="GO:0005737">
    <property type="term" value="C:cytoplasm"/>
    <property type="evidence" value="ECO:0007669"/>
    <property type="project" value="UniProtKB-SubCell"/>
</dbReference>
<gene>
    <name evidence="6 8" type="primary">rsmI</name>
    <name evidence="8" type="ORF">H0194_09175</name>
</gene>
<keyword evidence="4 6" id="KW-0808">Transferase</keyword>
<comment type="subcellular location">
    <subcellularLocation>
        <location evidence="6">Cytoplasm</location>
    </subcellularLocation>
</comment>
<dbReference type="InterPro" id="IPR008189">
    <property type="entry name" value="rRNA_ssu_MeTfrase_I"/>
</dbReference>
<dbReference type="Gene3D" id="3.40.1010.10">
    <property type="entry name" value="Cobalt-precorrin-4 Transmethylase, Domain 1"/>
    <property type="match status" value="1"/>
</dbReference>
<organism evidence="8 9">
    <name type="scientific">Corynebacterium incognita</name>
    <dbReference type="NCBI Taxonomy" id="2754725"/>
    <lineage>
        <taxon>Bacteria</taxon>
        <taxon>Bacillati</taxon>
        <taxon>Actinomycetota</taxon>
        <taxon>Actinomycetes</taxon>
        <taxon>Mycobacteriales</taxon>
        <taxon>Corynebacteriaceae</taxon>
        <taxon>Corynebacterium</taxon>
    </lineage>
</organism>
<evidence type="ECO:0000256" key="1">
    <source>
        <dbReference type="ARBA" id="ARBA00022490"/>
    </source>
</evidence>
<dbReference type="PANTHER" id="PTHR46111:SF1">
    <property type="entry name" value="RIBOSOMAL RNA SMALL SUBUNIT METHYLTRANSFERASE I"/>
    <property type="match status" value="1"/>
</dbReference>
<reference evidence="8 9" key="1">
    <citation type="submission" date="2020-07" db="EMBL/GenBank/DDBJ databases">
        <title>Complete genome and description of Corynebacterium incognita strain Marseille-Q3630 sp. nov.</title>
        <authorList>
            <person name="Boxberger M."/>
        </authorList>
    </citation>
    <scope>NUCLEOTIDE SEQUENCE [LARGE SCALE GENOMIC DNA]</scope>
    <source>
        <strain evidence="8 9">Marseille-Q3630</strain>
    </source>
</reference>
<dbReference type="GO" id="GO:0070677">
    <property type="term" value="F:rRNA (cytosine-2'-O-)-methyltransferase activity"/>
    <property type="evidence" value="ECO:0007669"/>
    <property type="project" value="UniProtKB-UniRule"/>
</dbReference>
<accession>A0A7G7CNP9</accession>
<evidence type="ECO:0000259" key="7">
    <source>
        <dbReference type="Pfam" id="PF00590"/>
    </source>
</evidence>
<dbReference type="CDD" id="cd11648">
    <property type="entry name" value="RsmI"/>
    <property type="match status" value="1"/>
</dbReference>
<dbReference type="PIRSF" id="PIRSF005917">
    <property type="entry name" value="MTase_YraL"/>
    <property type="match status" value="1"/>
</dbReference>
<name>A0A7G7CNP9_9CORY</name>